<reference evidence="1" key="1">
    <citation type="submission" date="2013-12" db="EMBL/GenBank/DDBJ databases">
        <title>A Varibaculum cambriense genome reconstructed from a premature infant gut community with otherwise low bacterial novelty that shifts toward anaerobic metabolism during the third week of life.</title>
        <authorList>
            <person name="Brown C.T."/>
            <person name="Sharon I."/>
            <person name="Thomas B.C."/>
            <person name="Castelle C.J."/>
            <person name="Morowitz M.J."/>
            <person name="Banfield J.F."/>
        </authorList>
    </citation>
    <scope>NUCLEOTIDE SEQUENCE</scope>
</reference>
<sequence length="71" mass="7467">TSQAGAVSPAMARVALAEWSIILLIVSVGYELAFLHTCVAASATQDREDASSETLAAHDAEVLHLHEVKHG</sequence>
<accession>W1YGH4</accession>
<feature type="non-terminal residue" evidence="1">
    <location>
        <position position="1"/>
    </location>
</feature>
<protein>
    <submittedName>
        <fullName evidence="1">Uncharacterized protein</fullName>
    </submittedName>
</protein>
<gene>
    <name evidence="1" type="ORF">Q604_UNBC05292G0002</name>
</gene>
<organism evidence="1">
    <name type="scientific">human gut metagenome</name>
    <dbReference type="NCBI Taxonomy" id="408170"/>
    <lineage>
        <taxon>unclassified sequences</taxon>
        <taxon>metagenomes</taxon>
        <taxon>organismal metagenomes</taxon>
    </lineage>
</organism>
<proteinExistence type="predicted"/>
<dbReference type="AlphaFoldDB" id="W1YGH4"/>
<comment type="caution">
    <text evidence="1">The sequence shown here is derived from an EMBL/GenBank/DDBJ whole genome shotgun (WGS) entry which is preliminary data.</text>
</comment>
<dbReference type="EMBL" id="AZMM01005292">
    <property type="protein sequence ID" value="ETJ40785.1"/>
    <property type="molecule type" value="Genomic_DNA"/>
</dbReference>
<evidence type="ECO:0000313" key="1">
    <source>
        <dbReference type="EMBL" id="ETJ40785.1"/>
    </source>
</evidence>
<name>W1YGH4_9ZZZZ</name>